<comment type="caution">
    <text evidence="2">The sequence shown here is derived from an EMBL/GenBank/DDBJ whole genome shotgun (WGS) entry which is preliminary data.</text>
</comment>
<evidence type="ECO:0000313" key="3">
    <source>
        <dbReference type="Proteomes" id="UP000022910"/>
    </source>
</evidence>
<organism evidence="2 3">
    <name type="scientific">Rhizophagus irregularis (strain DAOM 197198w)</name>
    <name type="common">Glomus intraradices</name>
    <dbReference type="NCBI Taxonomy" id="1432141"/>
    <lineage>
        <taxon>Eukaryota</taxon>
        <taxon>Fungi</taxon>
        <taxon>Fungi incertae sedis</taxon>
        <taxon>Mucoromycota</taxon>
        <taxon>Glomeromycotina</taxon>
        <taxon>Glomeromycetes</taxon>
        <taxon>Glomerales</taxon>
        <taxon>Glomeraceae</taxon>
        <taxon>Rhizophagus</taxon>
    </lineage>
</organism>
<reference evidence="2 3" key="1">
    <citation type="submission" date="2014-02" db="EMBL/GenBank/DDBJ databases">
        <title>Single nucleus genome sequencing reveals high similarity among nuclei of an endomycorrhizal fungus.</title>
        <authorList>
            <person name="Lin K."/>
            <person name="Geurts R."/>
            <person name="Zhang Z."/>
            <person name="Limpens E."/>
            <person name="Saunders D.G."/>
            <person name="Mu D."/>
            <person name="Pang E."/>
            <person name="Cao H."/>
            <person name="Cha H."/>
            <person name="Lin T."/>
            <person name="Zhou Q."/>
            <person name="Shang Y."/>
            <person name="Li Y."/>
            <person name="Ivanov S."/>
            <person name="Sharma T."/>
            <person name="Velzen R.V."/>
            <person name="Ruijter N.D."/>
            <person name="Aanen D.K."/>
            <person name="Win J."/>
            <person name="Kamoun S."/>
            <person name="Bisseling T."/>
            <person name="Huang S."/>
        </authorList>
    </citation>
    <scope>NUCLEOTIDE SEQUENCE [LARGE SCALE GENOMIC DNA]</scope>
    <source>
        <strain evidence="3">DAOM197198w</strain>
    </source>
</reference>
<dbReference type="Proteomes" id="UP000022910">
    <property type="component" value="Unassembled WGS sequence"/>
</dbReference>
<dbReference type="AlphaFoldDB" id="A0A015L757"/>
<feature type="domain" description="TLDc" evidence="1">
    <location>
        <begin position="50"/>
        <end position="189"/>
    </location>
</feature>
<evidence type="ECO:0000259" key="1">
    <source>
        <dbReference type="PROSITE" id="PS51886"/>
    </source>
</evidence>
<dbReference type="HOGENOM" id="CLU_021542_1_0_1"/>
<name>A0A015L757_RHIIW</name>
<accession>A0A015L757</accession>
<protein>
    <recommendedName>
        <fullName evidence="1">TLDc domain-containing protein</fullName>
    </recommendedName>
</protein>
<dbReference type="PROSITE" id="PS51886">
    <property type="entry name" value="TLDC"/>
    <property type="match status" value="1"/>
</dbReference>
<proteinExistence type="predicted"/>
<keyword evidence="3" id="KW-1185">Reference proteome</keyword>
<evidence type="ECO:0000313" key="2">
    <source>
        <dbReference type="EMBL" id="EXX68406.1"/>
    </source>
</evidence>
<sequence>MDKVLPYKKILPKELYKDLLKSFLSLLKPNSKLSNNLNPHLTNLKAIDSKIITSQHNELISKWIDRLKISDKLASPYEFGLLLRGSRDGFARDKFHEISDGIPRTVTIVKVQGSNEILGGYNPNKWESDFVIEDHILSRVMNENFAIKNGSICGPSFGNGDLIIWELGYCRCKKRSYEKPIRKLKIILL</sequence>
<gene>
    <name evidence="2" type="ORF">RirG_105460</name>
</gene>
<dbReference type="InterPro" id="IPR006571">
    <property type="entry name" value="TLDc_dom"/>
</dbReference>
<dbReference type="EMBL" id="JEMT01017295">
    <property type="protein sequence ID" value="EXX68406.1"/>
    <property type="molecule type" value="Genomic_DNA"/>
</dbReference>